<dbReference type="Proteomes" id="UP000003947">
    <property type="component" value="Unassembled WGS sequence"/>
</dbReference>
<dbReference type="PATRIC" id="fig|864069.3.peg.3498"/>
<dbReference type="STRING" id="864069.MicloDRAFT_00032210"/>
<evidence type="ECO:0000256" key="2">
    <source>
        <dbReference type="ARBA" id="ARBA00023172"/>
    </source>
</evidence>
<dbReference type="GO" id="GO:0003677">
    <property type="term" value="F:DNA binding"/>
    <property type="evidence" value="ECO:0007669"/>
    <property type="project" value="UniProtKB-KW"/>
</dbReference>
<dbReference type="GO" id="GO:0000150">
    <property type="term" value="F:DNA strand exchange activity"/>
    <property type="evidence" value="ECO:0007669"/>
    <property type="project" value="InterPro"/>
</dbReference>
<protein>
    <submittedName>
        <fullName evidence="4">Site-specific recombinase, DNA invertase Pin</fullName>
    </submittedName>
</protein>
<dbReference type="Pfam" id="PF00239">
    <property type="entry name" value="Resolvase"/>
    <property type="match status" value="1"/>
</dbReference>
<dbReference type="eggNOG" id="COG1961">
    <property type="taxonomic scope" value="Bacteria"/>
</dbReference>
<dbReference type="InterPro" id="IPR036162">
    <property type="entry name" value="Resolvase-like_N_sf"/>
</dbReference>
<dbReference type="PANTHER" id="PTHR30461:SF2">
    <property type="entry name" value="SERINE RECOMBINASE PINE-RELATED"/>
    <property type="match status" value="1"/>
</dbReference>
<keyword evidence="5" id="KW-1185">Reference proteome</keyword>
<dbReference type="PANTHER" id="PTHR30461">
    <property type="entry name" value="DNA-INVERTASE FROM LAMBDOID PROPHAGE"/>
    <property type="match status" value="1"/>
</dbReference>
<organism evidence="4 5">
    <name type="scientific">Microvirga lotononidis</name>
    <dbReference type="NCBI Taxonomy" id="864069"/>
    <lineage>
        <taxon>Bacteria</taxon>
        <taxon>Pseudomonadati</taxon>
        <taxon>Pseudomonadota</taxon>
        <taxon>Alphaproteobacteria</taxon>
        <taxon>Hyphomicrobiales</taxon>
        <taxon>Methylobacteriaceae</taxon>
        <taxon>Microvirga</taxon>
    </lineage>
</organism>
<evidence type="ECO:0000259" key="3">
    <source>
        <dbReference type="PROSITE" id="PS51736"/>
    </source>
</evidence>
<gene>
    <name evidence="4" type="ORF">MicloDRAFT_00032210</name>
</gene>
<dbReference type="OrthoDB" id="2290206at2"/>
<proteinExistence type="predicted"/>
<dbReference type="RefSeq" id="WP_009762722.1">
    <property type="nucleotide sequence ID" value="NZ_CP141051.1"/>
</dbReference>
<accession>I4YRS9</accession>
<keyword evidence="1" id="KW-0238">DNA-binding</keyword>
<dbReference type="Pfam" id="PF07508">
    <property type="entry name" value="Recombinase"/>
    <property type="match status" value="1"/>
</dbReference>
<evidence type="ECO:0000313" key="5">
    <source>
        <dbReference type="Proteomes" id="UP000003947"/>
    </source>
</evidence>
<dbReference type="PROSITE" id="PS51736">
    <property type="entry name" value="RECOMBINASES_3"/>
    <property type="match status" value="1"/>
</dbReference>
<dbReference type="SUPFAM" id="SSF53041">
    <property type="entry name" value="Resolvase-like"/>
    <property type="match status" value="1"/>
</dbReference>
<dbReference type="InterPro" id="IPR006119">
    <property type="entry name" value="Resolv_N"/>
</dbReference>
<dbReference type="HOGENOM" id="CLU_010686_0_1_5"/>
<dbReference type="SMART" id="SM00857">
    <property type="entry name" value="Resolvase"/>
    <property type="match status" value="1"/>
</dbReference>
<evidence type="ECO:0000256" key="1">
    <source>
        <dbReference type="ARBA" id="ARBA00023125"/>
    </source>
</evidence>
<dbReference type="InterPro" id="IPR050639">
    <property type="entry name" value="SSR_resolvase"/>
</dbReference>
<keyword evidence="2" id="KW-0233">DNA recombination</keyword>
<dbReference type="InterPro" id="IPR011109">
    <property type="entry name" value="DNA_bind_recombinase_dom"/>
</dbReference>
<dbReference type="EMBL" id="JH660645">
    <property type="protein sequence ID" value="EIM26671.1"/>
    <property type="molecule type" value="Genomic_DNA"/>
</dbReference>
<dbReference type="Gene3D" id="3.40.50.1390">
    <property type="entry name" value="Resolvase, N-terminal catalytic domain"/>
    <property type="match status" value="1"/>
</dbReference>
<sequence>MFERKFVAYYRVSTEKQGRSGLGLEAQQEAVRTYLRGGDWQLMAEVVEVESGKKNDRPRLAEALRLCRLHGAVLIIAKLDRLARNVAFISNLMESGVEFTAVDFPQANRLTVHILAAVAEHEREMISKRTKDALAAAKARGKKLGGNRGKIHLVARKGAEASALVRSTKARRRAADIGPIVADLQANGTTSLRQIAAALNERHIKTSRGKSWTPTQVMRVMGQSAGNAGAP</sequence>
<reference evidence="4 5" key="1">
    <citation type="submission" date="2012-02" db="EMBL/GenBank/DDBJ databases">
        <title>Improved High-Quality Draft sequence of Microvirga sp. WSM3557.</title>
        <authorList>
            <consortium name="US DOE Joint Genome Institute"/>
            <person name="Lucas S."/>
            <person name="Han J."/>
            <person name="Lapidus A."/>
            <person name="Cheng J.-F."/>
            <person name="Goodwin L."/>
            <person name="Pitluck S."/>
            <person name="Peters L."/>
            <person name="Zhang X."/>
            <person name="Detter J.C."/>
            <person name="Han C."/>
            <person name="Tapia R."/>
            <person name="Land M."/>
            <person name="Hauser L."/>
            <person name="Kyrpides N."/>
            <person name="Ivanova N."/>
            <person name="Pagani I."/>
            <person name="Brau L."/>
            <person name="Yates R."/>
            <person name="O'Hara G."/>
            <person name="Rui T."/>
            <person name="Howieson J."/>
            <person name="Reeve W."/>
            <person name="Woyke T."/>
        </authorList>
    </citation>
    <scope>NUCLEOTIDE SEQUENCE [LARGE SCALE GENOMIC DNA]</scope>
    <source>
        <strain evidence="4 5">WSM3557</strain>
    </source>
</reference>
<name>I4YRS9_9HYPH</name>
<feature type="domain" description="Resolvase/invertase-type recombinase catalytic" evidence="3">
    <location>
        <begin position="5"/>
        <end position="141"/>
    </location>
</feature>
<evidence type="ECO:0000313" key="4">
    <source>
        <dbReference type="EMBL" id="EIM26671.1"/>
    </source>
</evidence>
<dbReference type="AlphaFoldDB" id="I4YRS9"/>
<dbReference type="CDD" id="cd00338">
    <property type="entry name" value="Ser_Recombinase"/>
    <property type="match status" value="1"/>
</dbReference>